<name>A0A937K4J3_9CLOT</name>
<dbReference type="CDD" id="cd06173">
    <property type="entry name" value="MFS_MefA_like"/>
    <property type="match status" value="1"/>
</dbReference>
<gene>
    <name evidence="9" type="ORF">JK634_05620</name>
</gene>
<feature type="transmembrane region" description="Helical" evidence="7">
    <location>
        <begin position="338"/>
        <end position="360"/>
    </location>
</feature>
<feature type="transmembrane region" description="Helical" evidence="7">
    <location>
        <begin position="37"/>
        <end position="58"/>
    </location>
</feature>
<evidence type="ECO:0000259" key="8">
    <source>
        <dbReference type="PROSITE" id="PS50850"/>
    </source>
</evidence>
<dbReference type="PROSITE" id="PS50850">
    <property type="entry name" value="MFS"/>
    <property type="match status" value="1"/>
</dbReference>
<dbReference type="Pfam" id="PF05977">
    <property type="entry name" value="MFS_3"/>
    <property type="match status" value="1"/>
</dbReference>
<evidence type="ECO:0000256" key="7">
    <source>
        <dbReference type="SAM" id="Phobius"/>
    </source>
</evidence>
<feature type="transmembrane region" description="Helical" evidence="7">
    <location>
        <begin position="212"/>
        <end position="229"/>
    </location>
</feature>
<dbReference type="Proteomes" id="UP000623681">
    <property type="component" value="Unassembled WGS sequence"/>
</dbReference>
<evidence type="ECO:0000256" key="2">
    <source>
        <dbReference type="ARBA" id="ARBA00022448"/>
    </source>
</evidence>
<feature type="transmembrane region" description="Helical" evidence="7">
    <location>
        <begin position="96"/>
        <end position="113"/>
    </location>
</feature>
<dbReference type="InterPro" id="IPR020846">
    <property type="entry name" value="MFS_dom"/>
</dbReference>
<dbReference type="EMBL" id="JAESWA010000019">
    <property type="protein sequence ID" value="MBL4931275.1"/>
    <property type="molecule type" value="Genomic_DNA"/>
</dbReference>
<dbReference type="InterPro" id="IPR010290">
    <property type="entry name" value="TM_effector"/>
</dbReference>
<comment type="subcellular location">
    <subcellularLocation>
        <location evidence="1">Cell membrane</location>
        <topology evidence="1">Multi-pass membrane protein</topology>
    </subcellularLocation>
</comment>
<accession>A0A937K4J3</accession>
<feature type="transmembrane region" description="Helical" evidence="7">
    <location>
        <begin position="280"/>
        <end position="297"/>
    </location>
</feature>
<dbReference type="GO" id="GO:0022857">
    <property type="term" value="F:transmembrane transporter activity"/>
    <property type="evidence" value="ECO:0007669"/>
    <property type="project" value="InterPro"/>
</dbReference>
<feature type="transmembrane region" description="Helical" evidence="7">
    <location>
        <begin position="366"/>
        <end position="388"/>
    </location>
</feature>
<keyword evidence="3" id="KW-1003">Cell membrane</keyword>
<evidence type="ECO:0000256" key="6">
    <source>
        <dbReference type="ARBA" id="ARBA00023136"/>
    </source>
</evidence>
<feature type="transmembrane region" description="Helical" evidence="7">
    <location>
        <begin position="249"/>
        <end position="268"/>
    </location>
</feature>
<evidence type="ECO:0000256" key="4">
    <source>
        <dbReference type="ARBA" id="ARBA00022692"/>
    </source>
</evidence>
<evidence type="ECO:0000313" key="10">
    <source>
        <dbReference type="Proteomes" id="UP000623681"/>
    </source>
</evidence>
<dbReference type="SUPFAM" id="SSF103473">
    <property type="entry name" value="MFS general substrate transporter"/>
    <property type="match status" value="1"/>
</dbReference>
<dbReference type="InterPro" id="IPR036259">
    <property type="entry name" value="MFS_trans_sf"/>
</dbReference>
<dbReference type="AlphaFoldDB" id="A0A937K4J3"/>
<sequence length="397" mass="43492">MHRNFRYFWMGQCASLIGTWMQNIGQSWLVLSITNSPFLLGILTTVQFIPVTIFSLFAGVIVDRFPKKRLLLFTQASSMILAFILSAMVFSNTVKYEYILIVAFLLGCINCIDMPTRQAFTVEIAGKEDLMNAIALNSSIFNLARILGPSIGAVVMAYFGAAWCFFFNGVSYLAVLYGLYNIDVEGNNIKQRVKSNIISEIKDGLSYVKNDILLLETLLMVCIIGIFAFNYNVLVPSFTKLVLDGNEKTYGLLMSFLGAGSLVGALNVSIRSKRGPKMKVAFISSIVISAMLILNGLNKSLAFTSLLLIITGFFNIAFSTTSNSLLQLNSKDEYRGRVMSIYSLVFAGATPIGSLLTGWICDNIGASAGFLVSGGAVLILVIIIRIIFKIKKVDATS</sequence>
<evidence type="ECO:0000256" key="1">
    <source>
        <dbReference type="ARBA" id="ARBA00004651"/>
    </source>
</evidence>
<reference evidence="9" key="1">
    <citation type="submission" date="2021-01" db="EMBL/GenBank/DDBJ databases">
        <title>Genome public.</title>
        <authorList>
            <person name="Liu C."/>
            <person name="Sun Q."/>
        </authorList>
    </citation>
    <scope>NUCLEOTIDE SEQUENCE</scope>
    <source>
        <strain evidence="9">YIM B02565</strain>
    </source>
</reference>
<proteinExistence type="predicted"/>
<evidence type="ECO:0000256" key="3">
    <source>
        <dbReference type="ARBA" id="ARBA00022475"/>
    </source>
</evidence>
<feature type="domain" description="Major facilitator superfamily (MFS) profile" evidence="8">
    <location>
        <begin position="1"/>
        <end position="392"/>
    </location>
</feature>
<keyword evidence="5 7" id="KW-1133">Transmembrane helix</keyword>
<keyword evidence="10" id="KW-1185">Reference proteome</keyword>
<feature type="transmembrane region" description="Helical" evidence="7">
    <location>
        <begin position="70"/>
        <end position="90"/>
    </location>
</feature>
<evidence type="ECO:0000256" key="5">
    <source>
        <dbReference type="ARBA" id="ARBA00022989"/>
    </source>
</evidence>
<dbReference type="GO" id="GO:0005886">
    <property type="term" value="C:plasma membrane"/>
    <property type="evidence" value="ECO:0007669"/>
    <property type="project" value="UniProtKB-SubCell"/>
</dbReference>
<evidence type="ECO:0000313" key="9">
    <source>
        <dbReference type="EMBL" id="MBL4931275.1"/>
    </source>
</evidence>
<protein>
    <submittedName>
        <fullName evidence="9">MFS transporter</fullName>
    </submittedName>
</protein>
<feature type="transmembrane region" description="Helical" evidence="7">
    <location>
        <begin position="303"/>
        <end position="326"/>
    </location>
</feature>
<feature type="transmembrane region" description="Helical" evidence="7">
    <location>
        <begin position="7"/>
        <end position="25"/>
    </location>
</feature>
<dbReference type="PANTHER" id="PTHR23513:SF11">
    <property type="entry name" value="STAPHYLOFERRIN A TRANSPORTER"/>
    <property type="match status" value="1"/>
</dbReference>
<comment type="caution">
    <text evidence="9">The sequence shown here is derived from an EMBL/GenBank/DDBJ whole genome shotgun (WGS) entry which is preliminary data.</text>
</comment>
<keyword evidence="6 7" id="KW-0472">Membrane</keyword>
<keyword evidence="2" id="KW-0813">Transport</keyword>
<dbReference type="Gene3D" id="1.20.1250.20">
    <property type="entry name" value="MFS general substrate transporter like domains"/>
    <property type="match status" value="1"/>
</dbReference>
<organism evidence="9 10">
    <name type="scientific">Clostridium paridis</name>
    <dbReference type="NCBI Taxonomy" id="2803863"/>
    <lineage>
        <taxon>Bacteria</taxon>
        <taxon>Bacillati</taxon>
        <taxon>Bacillota</taxon>
        <taxon>Clostridia</taxon>
        <taxon>Eubacteriales</taxon>
        <taxon>Clostridiaceae</taxon>
        <taxon>Clostridium</taxon>
    </lineage>
</organism>
<keyword evidence="4 7" id="KW-0812">Transmembrane</keyword>
<dbReference type="PANTHER" id="PTHR23513">
    <property type="entry name" value="INTEGRAL MEMBRANE EFFLUX PROTEIN-RELATED"/>
    <property type="match status" value="1"/>
</dbReference>
<feature type="transmembrane region" description="Helical" evidence="7">
    <location>
        <begin position="134"/>
        <end position="159"/>
    </location>
</feature>
<feature type="transmembrane region" description="Helical" evidence="7">
    <location>
        <begin position="165"/>
        <end position="182"/>
    </location>
</feature>